<feature type="region of interest" description="Disordered" evidence="1">
    <location>
        <begin position="1"/>
        <end position="24"/>
    </location>
</feature>
<proteinExistence type="predicted"/>
<reference evidence="2" key="1">
    <citation type="submission" date="2020-05" db="EMBL/GenBank/DDBJ databases">
        <authorList>
            <person name="Chiriac C."/>
            <person name="Salcher M."/>
            <person name="Ghai R."/>
            <person name="Kavagutti S V."/>
        </authorList>
    </citation>
    <scope>NUCLEOTIDE SEQUENCE</scope>
</reference>
<sequence>MREFLTRAQAAVDPTTTGGDGGRLPLGPMADWEVFPFEREGLRPRPLVDYADPEPDRRKAPEGCKTCTALSRDDLMLHTGERLAVIRPGGTSLPFVANVVSRTHDVLDDLDDDGHVEMGRLLGRTYAALRALEGVGNVHINKWENGTGHLSVTLLARPLGVLQLRGSNLPVWADMLPPTPPEELSARAEVVRAALGRSVVE</sequence>
<gene>
    <name evidence="2" type="ORF">UFOPK3662_02257</name>
</gene>
<organism evidence="2">
    <name type="scientific">freshwater metagenome</name>
    <dbReference type="NCBI Taxonomy" id="449393"/>
    <lineage>
        <taxon>unclassified sequences</taxon>
        <taxon>metagenomes</taxon>
        <taxon>ecological metagenomes</taxon>
    </lineage>
</organism>
<evidence type="ECO:0000256" key="1">
    <source>
        <dbReference type="SAM" id="MobiDB-lite"/>
    </source>
</evidence>
<evidence type="ECO:0000313" key="2">
    <source>
        <dbReference type="EMBL" id="CAB4946427.1"/>
    </source>
</evidence>
<dbReference type="AlphaFoldDB" id="A0A6J7JTS5"/>
<dbReference type="EMBL" id="CAFBMW010000018">
    <property type="protein sequence ID" value="CAB4946427.1"/>
    <property type="molecule type" value="Genomic_DNA"/>
</dbReference>
<name>A0A6J7JTS5_9ZZZZ</name>
<accession>A0A6J7JTS5</accession>
<protein>
    <submittedName>
        <fullName evidence="2">Unannotated protein</fullName>
    </submittedName>
</protein>